<protein>
    <submittedName>
        <fullName evidence="2">Uncharacterized protein</fullName>
    </submittedName>
</protein>
<reference evidence="2 3" key="1">
    <citation type="submission" date="2018-04" db="EMBL/GenBank/DDBJ databases">
        <authorList>
            <person name="Vogel A."/>
        </authorList>
    </citation>
    <scope>NUCLEOTIDE SEQUENCE [LARGE SCALE GENOMIC DNA]</scope>
</reference>
<dbReference type="Proteomes" id="UP000595140">
    <property type="component" value="Unassembled WGS sequence"/>
</dbReference>
<evidence type="ECO:0000256" key="1">
    <source>
        <dbReference type="SAM" id="MobiDB-lite"/>
    </source>
</evidence>
<sequence>MATTLGRVVKYISLYKPDPTHGCLAVTTTAASGSPESLSFRPVYFNPQHELRSPESASAFFSGVVAGFFGWDPERAARISTDVAMHAFETVASGRWTYGLHISVEIETLGGALGEELPPESGVVEEEELPRKEPGGGGGCGDAACAFCWDELYGVAVGV</sequence>
<accession>A0A484L4T4</accession>
<proteinExistence type="predicted"/>
<evidence type="ECO:0000313" key="2">
    <source>
        <dbReference type="EMBL" id="VFQ71336.1"/>
    </source>
</evidence>
<name>A0A484L4T4_9ASTE</name>
<keyword evidence="3" id="KW-1185">Reference proteome</keyword>
<dbReference type="AlphaFoldDB" id="A0A484L4T4"/>
<evidence type="ECO:0000313" key="3">
    <source>
        <dbReference type="Proteomes" id="UP000595140"/>
    </source>
</evidence>
<organism evidence="2 3">
    <name type="scientific">Cuscuta campestris</name>
    <dbReference type="NCBI Taxonomy" id="132261"/>
    <lineage>
        <taxon>Eukaryota</taxon>
        <taxon>Viridiplantae</taxon>
        <taxon>Streptophyta</taxon>
        <taxon>Embryophyta</taxon>
        <taxon>Tracheophyta</taxon>
        <taxon>Spermatophyta</taxon>
        <taxon>Magnoliopsida</taxon>
        <taxon>eudicotyledons</taxon>
        <taxon>Gunneridae</taxon>
        <taxon>Pentapetalae</taxon>
        <taxon>asterids</taxon>
        <taxon>lamiids</taxon>
        <taxon>Solanales</taxon>
        <taxon>Convolvulaceae</taxon>
        <taxon>Cuscuteae</taxon>
        <taxon>Cuscuta</taxon>
        <taxon>Cuscuta subgen. Grammica</taxon>
        <taxon>Cuscuta sect. Cleistogrammica</taxon>
    </lineage>
</organism>
<gene>
    <name evidence="2" type="ORF">CCAM_LOCUS13112</name>
</gene>
<dbReference type="EMBL" id="OOIL02001012">
    <property type="protein sequence ID" value="VFQ71336.1"/>
    <property type="molecule type" value="Genomic_DNA"/>
</dbReference>
<feature type="region of interest" description="Disordered" evidence="1">
    <location>
        <begin position="115"/>
        <end position="138"/>
    </location>
</feature>